<dbReference type="EMBL" id="QRAV01000016">
    <property type="protein sequence ID" value="RDL15472.1"/>
    <property type="molecule type" value="Genomic_DNA"/>
</dbReference>
<evidence type="ECO:0000313" key="2">
    <source>
        <dbReference type="EMBL" id="RDL15472.1"/>
    </source>
</evidence>
<name>A0A370S6Z9_PSEJE</name>
<feature type="compositionally biased region" description="Basic and acidic residues" evidence="1">
    <location>
        <begin position="34"/>
        <end position="43"/>
    </location>
</feature>
<sequence>MHEIPNLPFPSLHEPEQTTMQQAGAAQAEPEEAAESRPADSEE</sequence>
<organism evidence="2 3">
    <name type="scientific">Pseudomonas jessenii</name>
    <dbReference type="NCBI Taxonomy" id="77298"/>
    <lineage>
        <taxon>Bacteria</taxon>
        <taxon>Pseudomonadati</taxon>
        <taxon>Pseudomonadota</taxon>
        <taxon>Gammaproteobacteria</taxon>
        <taxon>Pseudomonadales</taxon>
        <taxon>Pseudomonadaceae</taxon>
        <taxon>Pseudomonas</taxon>
    </lineage>
</organism>
<proteinExistence type="predicted"/>
<comment type="caution">
    <text evidence="2">The sequence shown here is derived from an EMBL/GenBank/DDBJ whole genome shotgun (WGS) entry which is preliminary data.</text>
</comment>
<accession>A0A370S6Z9</accession>
<feature type="compositionally biased region" description="Low complexity" evidence="1">
    <location>
        <begin position="17"/>
        <end position="28"/>
    </location>
</feature>
<dbReference type="AlphaFoldDB" id="A0A370S6Z9"/>
<reference evidence="2 3" key="1">
    <citation type="submission" date="2018-07" db="EMBL/GenBank/DDBJ databases">
        <title>Genome sequencing of rice bacterial endophytes.</title>
        <authorList>
            <person name="Venturi V."/>
        </authorList>
    </citation>
    <scope>NUCLEOTIDE SEQUENCE [LARGE SCALE GENOMIC DNA]</scope>
    <source>
        <strain evidence="2 3">E2333</strain>
    </source>
</reference>
<evidence type="ECO:0000256" key="1">
    <source>
        <dbReference type="SAM" id="MobiDB-lite"/>
    </source>
</evidence>
<dbReference type="Proteomes" id="UP000255365">
    <property type="component" value="Unassembled WGS sequence"/>
</dbReference>
<protein>
    <submittedName>
        <fullName evidence="2">Uncharacterized protein</fullName>
    </submittedName>
</protein>
<feature type="region of interest" description="Disordered" evidence="1">
    <location>
        <begin position="1"/>
        <end position="43"/>
    </location>
</feature>
<gene>
    <name evidence="2" type="ORF">DEU51_116105</name>
</gene>
<dbReference type="RefSeq" id="WP_258558327.1">
    <property type="nucleotide sequence ID" value="NZ_QRAV01000016.1"/>
</dbReference>
<evidence type="ECO:0000313" key="3">
    <source>
        <dbReference type="Proteomes" id="UP000255365"/>
    </source>
</evidence>